<gene>
    <name evidence="1" type="ORF">L6452_04401</name>
</gene>
<reference evidence="1 2" key="2">
    <citation type="journal article" date="2022" name="Mol. Ecol. Resour.">
        <title>The genomes of chicory, endive, great burdock and yacon provide insights into Asteraceae paleo-polyploidization history and plant inulin production.</title>
        <authorList>
            <person name="Fan W."/>
            <person name="Wang S."/>
            <person name="Wang H."/>
            <person name="Wang A."/>
            <person name="Jiang F."/>
            <person name="Liu H."/>
            <person name="Zhao H."/>
            <person name="Xu D."/>
            <person name="Zhang Y."/>
        </authorList>
    </citation>
    <scope>NUCLEOTIDE SEQUENCE [LARGE SCALE GENOMIC DNA]</scope>
    <source>
        <strain evidence="2">cv. Niubang</strain>
    </source>
</reference>
<name>A0ACB9FQ02_ARCLA</name>
<evidence type="ECO:0000313" key="1">
    <source>
        <dbReference type="EMBL" id="KAI3773197.1"/>
    </source>
</evidence>
<accession>A0ACB9FQ02</accession>
<dbReference type="Proteomes" id="UP001055879">
    <property type="component" value="Linkage Group LG01"/>
</dbReference>
<comment type="caution">
    <text evidence="1">The sequence shown here is derived from an EMBL/GenBank/DDBJ whole genome shotgun (WGS) entry which is preliminary data.</text>
</comment>
<proteinExistence type="predicted"/>
<evidence type="ECO:0000313" key="2">
    <source>
        <dbReference type="Proteomes" id="UP001055879"/>
    </source>
</evidence>
<protein>
    <submittedName>
        <fullName evidence="1">Uncharacterized protein</fullName>
    </submittedName>
</protein>
<sequence>MAFRRPTNGRSPLVNPQRQITSFFSKSPSPSPILSNPNSNSNSNPNPKPTTPSPLLTKRTNKPPLVLTTPSPSDSPKPIHGDELVDRRIKVYWPLDKTWYEGRVASFHKSSGKHMVQYDDAEEELLDLSKEKIELLNDQPKRFRRLRRFSIEDEDDDDAGGPGQGNVDKNLQSGGDDSADEDWGVNVEKEVIDDEMEDLDLVDEDQENTRAVNPDLKKRKSSGKKSDSAKKIKTESVMDLSRGSLEPTNNNNNNNKNNFAIGKTSAFVDNALVGDKAERFTTREEEKFKFLGKNRRDAKKRSPGDENYDPRTLYLPPDFLKNLTGGQRQWWEFKSKHMDKVLFFKMGKFYELFEMDAHVGAKELDLQYMKGDQPHCGFPEKNFALNVEKLARKGYRVLVIEQTETPDQLERRNKEHGSKDKVVKREICAVITKGTLTDGEMLSANPDASYLFAVSECYQASGKQHDDRVYGVCVVDVATGKIIIGQFGDDSECSVFSCLLSQLRPVEIIKPKKLLSPETERVLLRQTRSPVINELVPLEEFWDAEKTICEIKEIYQRISNQSVSSSSNESIPCASKDCLPEGLSELMAAGKIGSYALSALGGTLFYLKKAFLDEALLRFAKFELLPCSGSSEFTTKPYMILDAAALENLEVFENSGNGDTKGTLYDQLNRCVTAFGKRLLKAWLARPLYHIDSIRERQEAVAGVKGVNLPHALEFRKELSMLPDMERLLAHIFSCSEANGRNSSKVVLYEDAAKKQLQEFIMVLSGCELIIKACSSLGVIMENSDSRLLHHLLTPGKGLPDVYAVLRHFKDAFDWIEAKNSGRIIPRDGVDKEYDTACRMVTDIEFSLTKHLKEQRKLLGDPSINYVTVGKVSYLIEVPDSLCGSVPGDYELQSSKKGFSRYWTPAIKNYIRKLSEAESEKESKFKSIMQRLIERFCEHHVSWRQLISTAAELDVLISIAIASDLYEGPTCRPLIVDPSIEDEAPFLAAKNLGHPVLRNDSLGDATFVPNDVCIGGSNHARFILLTGPNMGGKSTLLRQVCLAVILAQVGADVPAESFKMSPVDRIFVRMGAKDHIMAGQSTFLTELLETASMLSSATHNSLVALDELGRGTATSDGQAIAASVLEHLVNKVQCRGLFSTHYHHLALDYQRIPKVSLCHMACQVGNGVGGLEEVTFLYKLTLGACPKSYGVNVARLAGLPDGVLQKAATKSEEFEAMYGKKRKQSKDWEEEVVVIMQSLRNCHCGSSSDAILELQNRAKILLEQK</sequence>
<reference evidence="2" key="1">
    <citation type="journal article" date="2022" name="Mol. Ecol. Resour.">
        <title>The genomes of chicory, endive, great burdock and yacon provide insights into Asteraceae palaeo-polyploidization history and plant inulin production.</title>
        <authorList>
            <person name="Fan W."/>
            <person name="Wang S."/>
            <person name="Wang H."/>
            <person name="Wang A."/>
            <person name="Jiang F."/>
            <person name="Liu H."/>
            <person name="Zhao H."/>
            <person name="Xu D."/>
            <person name="Zhang Y."/>
        </authorList>
    </citation>
    <scope>NUCLEOTIDE SEQUENCE [LARGE SCALE GENOMIC DNA]</scope>
    <source>
        <strain evidence="2">cv. Niubang</strain>
    </source>
</reference>
<keyword evidence="2" id="KW-1185">Reference proteome</keyword>
<dbReference type="EMBL" id="CM042047">
    <property type="protein sequence ID" value="KAI3773197.1"/>
    <property type="molecule type" value="Genomic_DNA"/>
</dbReference>
<organism evidence="1 2">
    <name type="scientific">Arctium lappa</name>
    <name type="common">Greater burdock</name>
    <name type="synonym">Lappa major</name>
    <dbReference type="NCBI Taxonomy" id="4217"/>
    <lineage>
        <taxon>Eukaryota</taxon>
        <taxon>Viridiplantae</taxon>
        <taxon>Streptophyta</taxon>
        <taxon>Embryophyta</taxon>
        <taxon>Tracheophyta</taxon>
        <taxon>Spermatophyta</taxon>
        <taxon>Magnoliopsida</taxon>
        <taxon>eudicotyledons</taxon>
        <taxon>Gunneridae</taxon>
        <taxon>Pentapetalae</taxon>
        <taxon>asterids</taxon>
        <taxon>campanulids</taxon>
        <taxon>Asterales</taxon>
        <taxon>Asteraceae</taxon>
        <taxon>Carduoideae</taxon>
        <taxon>Cardueae</taxon>
        <taxon>Arctiinae</taxon>
        <taxon>Arctium</taxon>
    </lineage>
</organism>